<proteinExistence type="predicted"/>
<sequence length="94" mass="10980">MFTINQLQNLCSQKVDLCSFLFFGYPIETEGKLRLADVFVSITDPRQRKSRHDLVKVLVITINEILAWANEKLDWLRQYLKLTLYTTPWTVSSG</sequence>
<dbReference type="EMBL" id="QICQ01000009">
    <property type="protein sequence ID" value="PXV82191.1"/>
    <property type="molecule type" value="Genomic_DNA"/>
</dbReference>
<evidence type="ECO:0000313" key="2">
    <source>
        <dbReference type="Proteomes" id="UP000247780"/>
    </source>
</evidence>
<protein>
    <submittedName>
        <fullName evidence="1">Uncharacterized protein</fullName>
    </submittedName>
</protein>
<reference evidence="1 2" key="1">
    <citation type="submission" date="2018-04" db="EMBL/GenBank/DDBJ databases">
        <title>Active sludge and wastewater microbial communities from Klosterneuburg, Austria.</title>
        <authorList>
            <person name="Wagner M."/>
        </authorList>
    </citation>
    <scope>NUCLEOTIDE SEQUENCE [LARGE SCALE GENOMIC DNA]</scope>
    <source>
        <strain evidence="1 2">Nm 57</strain>
    </source>
</reference>
<evidence type="ECO:0000313" key="1">
    <source>
        <dbReference type="EMBL" id="PXV82191.1"/>
    </source>
</evidence>
<dbReference type="RefSeq" id="WP_011633790.1">
    <property type="nucleotide sequence ID" value="NZ_FMTW01000003.1"/>
</dbReference>
<organism evidence="1 2">
    <name type="scientific">Nitrosomonas eutropha</name>
    <dbReference type="NCBI Taxonomy" id="916"/>
    <lineage>
        <taxon>Bacteria</taxon>
        <taxon>Pseudomonadati</taxon>
        <taxon>Pseudomonadota</taxon>
        <taxon>Betaproteobacteria</taxon>
        <taxon>Nitrosomonadales</taxon>
        <taxon>Nitrosomonadaceae</taxon>
        <taxon>Nitrosomonas</taxon>
    </lineage>
</organism>
<dbReference type="Proteomes" id="UP000247780">
    <property type="component" value="Unassembled WGS sequence"/>
</dbReference>
<name>A0ABX5M7L7_9PROT</name>
<comment type="caution">
    <text evidence="1">The sequence shown here is derived from an EMBL/GenBank/DDBJ whole genome shotgun (WGS) entry which is preliminary data.</text>
</comment>
<gene>
    <name evidence="1" type="ORF">C8R14_10913</name>
</gene>
<keyword evidence="2" id="KW-1185">Reference proteome</keyword>
<accession>A0ABX5M7L7</accession>